<dbReference type="EMBL" id="CCKQ01004708">
    <property type="protein sequence ID" value="CDW75864.1"/>
    <property type="molecule type" value="Genomic_DNA"/>
</dbReference>
<name>A0A078A549_STYLE</name>
<keyword evidence="2" id="KW-1185">Reference proteome</keyword>
<proteinExistence type="predicted"/>
<gene>
    <name evidence="1" type="primary">Contig3737.g3996</name>
    <name evidence="1" type="ORF">STYLEM_4859</name>
</gene>
<dbReference type="Proteomes" id="UP000039865">
    <property type="component" value="Unassembled WGS sequence"/>
</dbReference>
<accession>A0A078A549</accession>
<evidence type="ECO:0000313" key="1">
    <source>
        <dbReference type="EMBL" id="CDW75864.1"/>
    </source>
</evidence>
<reference evidence="1 2" key="1">
    <citation type="submission" date="2014-06" db="EMBL/GenBank/DDBJ databases">
        <authorList>
            <person name="Swart Estienne"/>
        </authorList>
    </citation>
    <scope>NUCLEOTIDE SEQUENCE [LARGE SCALE GENOMIC DNA]</scope>
    <source>
        <strain evidence="1 2">130c</strain>
    </source>
</reference>
<evidence type="ECO:0000313" key="2">
    <source>
        <dbReference type="Proteomes" id="UP000039865"/>
    </source>
</evidence>
<organism evidence="1 2">
    <name type="scientific">Stylonychia lemnae</name>
    <name type="common">Ciliate</name>
    <dbReference type="NCBI Taxonomy" id="5949"/>
    <lineage>
        <taxon>Eukaryota</taxon>
        <taxon>Sar</taxon>
        <taxon>Alveolata</taxon>
        <taxon>Ciliophora</taxon>
        <taxon>Intramacronucleata</taxon>
        <taxon>Spirotrichea</taxon>
        <taxon>Stichotrichia</taxon>
        <taxon>Sporadotrichida</taxon>
        <taxon>Oxytrichidae</taxon>
        <taxon>Stylonychinae</taxon>
        <taxon>Stylonychia</taxon>
    </lineage>
</organism>
<dbReference type="InParanoid" id="A0A078A549"/>
<protein>
    <submittedName>
        <fullName evidence="1">Uncharacterized protein</fullName>
    </submittedName>
</protein>
<sequence length="229" mass="27078">MENISVSSRTGDNLKPKNKEISLFGLFITHMRQTKEIEKKFKYFVFYLLNPDALQSSYKVRNFITGYVPSKYTFGLNEYEDKVPIKNDDTPLMNQELKRETQWEYLQEIRMYSDRVDNSHGATVKTCNRIQIKEDSSTFSRNFIKDTGYQIKYDYRLLGTVYKFVLNDFYDLKLLIPIIQGQQQQQYKKVNLLSKICGTDQSSLDESQMMNDSDQVISQDKKVDWLLLR</sequence>
<dbReference type="AlphaFoldDB" id="A0A078A549"/>